<evidence type="ECO:0000256" key="1">
    <source>
        <dbReference type="ARBA" id="ARBA00023235"/>
    </source>
</evidence>
<dbReference type="AlphaFoldDB" id="A0A918L720"/>
<dbReference type="Pfam" id="PF01817">
    <property type="entry name" value="CM_2"/>
    <property type="match status" value="1"/>
</dbReference>
<evidence type="ECO:0000313" key="3">
    <source>
        <dbReference type="EMBL" id="GGS14265.1"/>
    </source>
</evidence>
<keyword evidence="1" id="KW-0413">Isomerase</keyword>
<dbReference type="PANTHER" id="PTHR38041">
    <property type="entry name" value="CHORISMATE MUTASE"/>
    <property type="match status" value="1"/>
</dbReference>
<dbReference type="InterPro" id="IPR036263">
    <property type="entry name" value="Chorismate_II_sf"/>
</dbReference>
<reference evidence="3" key="2">
    <citation type="submission" date="2020-09" db="EMBL/GenBank/DDBJ databases">
        <authorList>
            <person name="Sun Q."/>
            <person name="Ohkuma M."/>
        </authorList>
    </citation>
    <scope>NUCLEOTIDE SEQUENCE</scope>
    <source>
        <strain evidence="3">JCM 4386</strain>
    </source>
</reference>
<sequence length="111" mass="12060">MITSGAVPGEAEAATVLGPLRDRLDDLDRRLLGLVVERMELCLDIARLKAEHGIPMMQPSRVGLVVGRARAHAAAHGLPEQYLGDLYERIVAETCAQEDVLMAELDGAEDR</sequence>
<comment type="caution">
    <text evidence="3">The sequence shown here is derived from an EMBL/GenBank/DDBJ whole genome shotgun (WGS) entry which is preliminary data.</text>
</comment>
<dbReference type="Gene3D" id="1.20.59.10">
    <property type="entry name" value="Chorismate mutase"/>
    <property type="match status" value="1"/>
</dbReference>
<dbReference type="GO" id="GO:0004106">
    <property type="term" value="F:chorismate mutase activity"/>
    <property type="evidence" value="ECO:0007669"/>
    <property type="project" value="InterPro"/>
</dbReference>
<dbReference type="SMART" id="SM00830">
    <property type="entry name" value="CM_2"/>
    <property type="match status" value="1"/>
</dbReference>
<reference evidence="3" key="1">
    <citation type="journal article" date="2014" name="Int. J. Syst. Evol. Microbiol.">
        <title>Complete genome sequence of Corynebacterium casei LMG S-19264T (=DSM 44701T), isolated from a smear-ripened cheese.</title>
        <authorList>
            <consortium name="US DOE Joint Genome Institute (JGI-PGF)"/>
            <person name="Walter F."/>
            <person name="Albersmeier A."/>
            <person name="Kalinowski J."/>
            <person name="Ruckert C."/>
        </authorList>
    </citation>
    <scope>NUCLEOTIDE SEQUENCE</scope>
    <source>
        <strain evidence="3">JCM 4386</strain>
    </source>
</reference>
<organism evidence="3 4">
    <name type="scientific">Streptomyces humidus</name>
    <dbReference type="NCBI Taxonomy" id="52259"/>
    <lineage>
        <taxon>Bacteria</taxon>
        <taxon>Bacillati</taxon>
        <taxon>Actinomycetota</taxon>
        <taxon>Actinomycetes</taxon>
        <taxon>Kitasatosporales</taxon>
        <taxon>Streptomycetaceae</taxon>
        <taxon>Streptomyces</taxon>
    </lineage>
</organism>
<dbReference type="Proteomes" id="UP000606194">
    <property type="component" value="Unassembled WGS sequence"/>
</dbReference>
<gene>
    <name evidence="3" type="ORF">GCM10010269_61980</name>
</gene>
<keyword evidence="4" id="KW-1185">Reference proteome</keyword>
<dbReference type="EMBL" id="BMTL01000030">
    <property type="protein sequence ID" value="GGS14265.1"/>
    <property type="molecule type" value="Genomic_DNA"/>
</dbReference>
<dbReference type="GO" id="GO:0009697">
    <property type="term" value="P:salicylic acid biosynthetic process"/>
    <property type="evidence" value="ECO:0007669"/>
    <property type="project" value="TreeGrafter"/>
</dbReference>
<evidence type="ECO:0000259" key="2">
    <source>
        <dbReference type="PROSITE" id="PS51168"/>
    </source>
</evidence>
<dbReference type="RefSeq" id="WP_190152649.1">
    <property type="nucleotide sequence ID" value="NZ_BMTL01000030.1"/>
</dbReference>
<proteinExistence type="predicted"/>
<dbReference type="SUPFAM" id="SSF48600">
    <property type="entry name" value="Chorismate mutase II"/>
    <property type="match status" value="1"/>
</dbReference>
<dbReference type="InterPro" id="IPR036979">
    <property type="entry name" value="CM_dom_sf"/>
</dbReference>
<dbReference type="PROSITE" id="PS51168">
    <property type="entry name" value="CHORISMATE_MUT_2"/>
    <property type="match status" value="1"/>
</dbReference>
<protein>
    <recommendedName>
        <fullName evidence="2">Chorismate mutase domain-containing protein</fullName>
    </recommendedName>
</protein>
<feature type="domain" description="Chorismate mutase" evidence="2">
    <location>
        <begin position="11"/>
        <end position="102"/>
    </location>
</feature>
<evidence type="ECO:0000313" key="4">
    <source>
        <dbReference type="Proteomes" id="UP000606194"/>
    </source>
</evidence>
<dbReference type="InterPro" id="IPR002701">
    <property type="entry name" value="CM_II_prokaryot"/>
</dbReference>
<accession>A0A918L720</accession>
<dbReference type="GO" id="GO:0046417">
    <property type="term" value="P:chorismate metabolic process"/>
    <property type="evidence" value="ECO:0007669"/>
    <property type="project" value="InterPro"/>
</dbReference>
<dbReference type="InterPro" id="IPR051331">
    <property type="entry name" value="Chorismate_mutase-related"/>
</dbReference>
<name>A0A918L720_9ACTN</name>
<dbReference type="PANTHER" id="PTHR38041:SF1">
    <property type="entry name" value="CHORISMATE MUTASE"/>
    <property type="match status" value="1"/>
</dbReference>